<reference evidence="2 3" key="1">
    <citation type="journal article" date="2023" name="bioRxiv">
        <title>High-quality genome assemblies of four members of thePodospora anserinaspecies complex.</title>
        <authorList>
            <person name="Ament-Velasquez S.L."/>
            <person name="Vogan A.A."/>
            <person name="Wallerman O."/>
            <person name="Hartmann F."/>
            <person name="Gautier V."/>
            <person name="Silar P."/>
            <person name="Giraud T."/>
            <person name="Johannesson H."/>
        </authorList>
    </citation>
    <scope>NUCLEOTIDE SEQUENCE [LARGE SCALE GENOMIC DNA]</scope>
    <source>
        <strain evidence="2 3">CBS 112042</strain>
    </source>
</reference>
<protein>
    <submittedName>
        <fullName evidence="2">Uncharacterized protein</fullName>
    </submittedName>
</protein>
<evidence type="ECO:0000313" key="2">
    <source>
        <dbReference type="EMBL" id="KAK4647405.1"/>
    </source>
</evidence>
<sequence>MASLRFPRSWHQTPRARYDPHRGNRGPNGCRSMQPRATEEPQPPLLMKLARGRHIPGFETTDRRGVSDCQCTSGNLRTSGFVKRASCRC</sequence>
<feature type="region of interest" description="Disordered" evidence="1">
    <location>
        <begin position="1"/>
        <end position="43"/>
    </location>
</feature>
<dbReference type="RefSeq" id="XP_062736381.1">
    <property type="nucleotide sequence ID" value="XM_062871729.1"/>
</dbReference>
<evidence type="ECO:0000313" key="3">
    <source>
        <dbReference type="Proteomes" id="UP001322138"/>
    </source>
</evidence>
<dbReference type="GeneID" id="87890779"/>
<comment type="caution">
    <text evidence="2">The sequence shown here is derived from an EMBL/GenBank/DDBJ whole genome shotgun (WGS) entry which is preliminary data.</text>
</comment>
<evidence type="ECO:0000256" key="1">
    <source>
        <dbReference type="SAM" id="MobiDB-lite"/>
    </source>
</evidence>
<accession>A0ABR0FWS5</accession>
<dbReference type="EMBL" id="JAFFGZ010000001">
    <property type="protein sequence ID" value="KAK4647405.1"/>
    <property type="molecule type" value="Genomic_DNA"/>
</dbReference>
<proteinExistence type="predicted"/>
<organism evidence="2 3">
    <name type="scientific">Podospora bellae-mahoneyi</name>
    <dbReference type="NCBI Taxonomy" id="2093777"/>
    <lineage>
        <taxon>Eukaryota</taxon>
        <taxon>Fungi</taxon>
        <taxon>Dikarya</taxon>
        <taxon>Ascomycota</taxon>
        <taxon>Pezizomycotina</taxon>
        <taxon>Sordariomycetes</taxon>
        <taxon>Sordariomycetidae</taxon>
        <taxon>Sordariales</taxon>
        <taxon>Podosporaceae</taxon>
        <taxon>Podospora</taxon>
    </lineage>
</organism>
<gene>
    <name evidence="2" type="ORF">QC761_0000610</name>
</gene>
<dbReference type="Proteomes" id="UP001322138">
    <property type="component" value="Unassembled WGS sequence"/>
</dbReference>
<keyword evidence="3" id="KW-1185">Reference proteome</keyword>
<name>A0ABR0FWS5_9PEZI</name>